<keyword evidence="1" id="KW-0472">Membrane</keyword>
<keyword evidence="1" id="KW-0812">Transmembrane</keyword>
<keyword evidence="3" id="KW-1185">Reference proteome</keyword>
<feature type="transmembrane region" description="Helical" evidence="1">
    <location>
        <begin position="40"/>
        <end position="60"/>
    </location>
</feature>
<dbReference type="Proteomes" id="UP000293142">
    <property type="component" value="Unassembled WGS sequence"/>
</dbReference>
<accession>A0A4Q9DHD9</accession>
<reference evidence="2 3" key="1">
    <citation type="submission" date="2019-02" db="EMBL/GenBank/DDBJ databases">
        <title>Paenibacillus sp. nov., isolated from surface-sterilized tissue of Thalictrum simplex L.</title>
        <authorList>
            <person name="Tuo L."/>
        </authorList>
    </citation>
    <scope>NUCLEOTIDE SEQUENCE [LARGE SCALE GENOMIC DNA]</scope>
    <source>
        <strain evidence="2 3">N2SHLJ1</strain>
    </source>
</reference>
<proteinExistence type="predicted"/>
<keyword evidence="1" id="KW-1133">Transmembrane helix</keyword>
<dbReference type="EMBL" id="SIRE01000038">
    <property type="protein sequence ID" value="TBL69404.1"/>
    <property type="molecule type" value="Genomic_DNA"/>
</dbReference>
<gene>
    <name evidence="2" type="ORF">EYB31_36055</name>
</gene>
<organism evidence="2 3">
    <name type="scientific">Paenibacillus thalictri</name>
    <dbReference type="NCBI Taxonomy" id="2527873"/>
    <lineage>
        <taxon>Bacteria</taxon>
        <taxon>Bacillati</taxon>
        <taxon>Bacillota</taxon>
        <taxon>Bacilli</taxon>
        <taxon>Bacillales</taxon>
        <taxon>Paenibacillaceae</taxon>
        <taxon>Paenibacillus</taxon>
    </lineage>
</organism>
<dbReference type="AlphaFoldDB" id="A0A4Q9DHD9"/>
<name>A0A4Q9DHD9_9BACL</name>
<evidence type="ECO:0000313" key="2">
    <source>
        <dbReference type="EMBL" id="TBL69404.1"/>
    </source>
</evidence>
<evidence type="ECO:0000313" key="3">
    <source>
        <dbReference type="Proteomes" id="UP000293142"/>
    </source>
</evidence>
<evidence type="ECO:0000256" key="1">
    <source>
        <dbReference type="SAM" id="Phobius"/>
    </source>
</evidence>
<sequence length="68" mass="7517">MYFKVSSIIAGIVSLLYAISWVSSAASDHVMLYYKEASVFGNVMGIVLGLALFNFFIALLKTFRTENS</sequence>
<dbReference type="RefSeq" id="WP_131018423.1">
    <property type="nucleotide sequence ID" value="NZ_SIRE01000038.1"/>
</dbReference>
<comment type="caution">
    <text evidence="2">The sequence shown here is derived from an EMBL/GenBank/DDBJ whole genome shotgun (WGS) entry which is preliminary data.</text>
</comment>
<protein>
    <submittedName>
        <fullName evidence="2">Uncharacterized protein</fullName>
    </submittedName>
</protein>